<accession>A0A4R5W6H8</accession>
<evidence type="ECO:0000313" key="2">
    <source>
        <dbReference type="Proteomes" id="UP000294829"/>
    </source>
</evidence>
<dbReference type="AlphaFoldDB" id="A0A4R5W6H8"/>
<dbReference type="EMBL" id="SMYL01000002">
    <property type="protein sequence ID" value="TDK67537.1"/>
    <property type="molecule type" value="Genomic_DNA"/>
</dbReference>
<protein>
    <submittedName>
        <fullName evidence="1">Uncharacterized protein</fullName>
    </submittedName>
</protein>
<organism evidence="1 2">
    <name type="scientific">Sapientia aquatica</name>
    <dbReference type="NCBI Taxonomy" id="1549640"/>
    <lineage>
        <taxon>Bacteria</taxon>
        <taxon>Pseudomonadati</taxon>
        <taxon>Pseudomonadota</taxon>
        <taxon>Betaproteobacteria</taxon>
        <taxon>Burkholderiales</taxon>
        <taxon>Oxalobacteraceae</taxon>
        <taxon>Sapientia</taxon>
    </lineage>
</organism>
<sequence length="83" mass="9470">MKCGNKDITEDFAVKQLFSVTIYRDIVTFCEIVVLVGSQTMESEQSARLEMVGYKLGNLRSFADRQRFKGYLNALRLNVADLN</sequence>
<dbReference type="RefSeq" id="WP_133326884.1">
    <property type="nucleotide sequence ID" value="NZ_SMYL01000002.1"/>
</dbReference>
<reference evidence="1 2" key="1">
    <citation type="submission" date="2019-03" db="EMBL/GenBank/DDBJ databases">
        <title>Sapientia aquatica gen. nov., sp. nov., isolated from a crater lake.</title>
        <authorList>
            <person name="Felfoldi T."/>
            <person name="Szabo A."/>
            <person name="Toth E."/>
            <person name="Schumann P."/>
            <person name="Keki Z."/>
            <person name="Marialigeti K."/>
            <person name="Mathe I."/>
        </authorList>
    </citation>
    <scope>NUCLEOTIDE SEQUENCE [LARGE SCALE GENOMIC DNA]</scope>
    <source>
        <strain evidence="1 2">SA-152</strain>
    </source>
</reference>
<evidence type="ECO:0000313" key="1">
    <source>
        <dbReference type="EMBL" id="TDK67537.1"/>
    </source>
</evidence>
<gene>
    <name evidence="1" type="ORF">E2I14_07240</name>
</gene>
<keyword evidence="2" id="KW-1185">Reference proteome</keyword>
<name>A0A4R5W6H8_9BURK</name>
<comment type="caution">
    <text evidence="1">The sequence shown here is derived from an EMBL/GenBank/DDBJ whole genome shotgun (WGS) entry which is preliminary data.</text>
</comment>
<proteinExistence type="predicted"/>
<dbReference type="Proteomes" id="UP000294829">
    <property type="component" value="Unassembled WGS sequence"/>
</dbReference>